<evidence type="ECO:0000313" key="1">
    <source>
        <dbReference type="EMBL" id="TSL22026.1"/>
    </source>
</evidence>
<dbReference type="Proteomes" id="UP000319801">
    <property type="component" value="Unassembled WGS sequence"/>
</dbReference>
<evidence type="ECO:0000313" key="2">
    <source>
        <dbReference type="Proteomes" id="UP000319801"/>
    </source>
</evidence>
<name>A0A556TY15_BAGYA</name>
<sequence>MRLMPIEDFEKQPFHTYKPALSMRSIIQLPFSPTCEGSPGLQSLAYVQTGERPANCQRDEVAEVTGPALVYTPRHRRCKRCHFGRIQVILGAKVSKGVAG</sequence>
<keyword evidence="2" id="KW-1185">Reference proteome</keyword>
<proteinExistence type="predicted"/>
<organism evidence="1 2">
    <name type="scientific">Bagarius yarrelli</name>
    <name type="common">Goonch</name>
    <name type="synonym">Bagrus yarrelli</name>
    <dbReference type="NCBI Taxonomy" id="175774"/>
    <lineage>
        <taxon>Eukaryota</taxon>
        <taxon>Metazoa</taxon>
        <taxon>Chordata</taxon>
        <taxon>Craniata</taxon>
        <taxon>Vertebrata</taxon>
        <taxon>Euteleostomi</taxon>
        <taxon>Actinopterygii</taxon>
        <taxon>Neopterygii</taxon>
        <taxon>Teleostei</taxon>
        <taxon>Ostariophysi</taxon>
        <taxon>Siluriformes</taxon>
        <taxon>Sisoridae</taxon>
        <taxon>Sisorinae</taxon>
        <taxon>Bagarius</taxon>
    </lineage>
</organism>
<gene>
    <name evidence="1" type="ORF">Baya_6322</name>
</gene>
<reference evidence="1 2" key="1">
    <citation type="journal article" date="2019" name="Genome Biol. Evol.">
        <title>Whole-Genome Sequencing of the Giant Devil Catfish, Bagarius yarrelli.</title>
        <authorList>
            <person name="Jiang W."/>
            <person name="Lv Y."/>
            <person name="Cheng L."/>
            <person name="Yang K."/>
            <person name="Chao B."/>
            <person name="Wang X."/>
            <person name="Li Y."/>
            <person name="Pan X."/>
            <person name="You X."/>
            <person name="Zhang Y."/>
            <person name="Yang J."/>
            <person name="Li J."/>
            <person name="Zhang X."/>
            <person name="Liu S."/>
            <person name="Sun C."/>
            <person name="Yang J."/>
            <person name="Shi Q."/>
        </authorList>
    </citation>
    <scope>NUCLEOTIDE SEQUENCE [LARGE SCALE GENOMIC DNA]</scope>
    <source>
        <strain evidence="1">JWS20170419001</strain>
        <tissue evidence="1">Muscle</tissue>
    </source>
</reference>
<dbReference type="EMBL" id="VCAZ01000028">
    <property type="protein sequence ID" value="TSL22026.1"/>
    <property type="molecule type" value="Genomic_DNA"/>
</dbReference>
<protein>
    <submittedName>
        <fullName evidence="1">Uncharacterized protein</fullName>
    </submittedName>
</protein>
<comment type="caution">
    <text evidence="1">The sequence shown here is derived from an EMBL/GenBank/DDBJ whole genome shotgun (WGS) entry which is preliminary data.</text>
</comment>
<accession>A0A556TY15</accession>
<dbReference type="AlphaFoldDB" id="A0A556TY15"/>